<sequence>MQLRINDHHVMTDNHGETALHKAASNNCKEVAKLLISNDSNINKSHNFLIALCKY</sequence>
<keyword evidence="1" id="KW-0040">ANK repeat</keyword>
<dbReference type="InParanoid" id="A2E227"/>
<dbReference type="VEuPathDB" id="TrichDB:TVAG_463740"/>
<dbReference type="SUPFAM" id="SSF48403">
    <property type="entry name" value="Ankyrin repeat"/>
    <property type="match status" value="1"/>
</dbReference>
<dbReference type="AlphaFoldDB" id="A2E227"/>
<reference evidence="2" key="1">
    <citation type="submission" date="2006-10" db="EMBL/GenBank/DDBJ databases">
        <authorList>
            <person name="Amadeo P."/>
            <person name="Zhao Q."/>
            <person name="Wortman J."/>
            <person name="Fraser-Liggett C."/>
            <person name="Carlton J."/>
        </authorList>
    </citation>
    <scope>NUCLEOTIDE SEQUENCE</scope>
    <source>
        <strain evidence="2">G3</strain>
    </source>
</reference>
<dbReference type="RefSeq" id="XP_001325464.1">
    <property type="nucleotide sequence ID" value="XM_001325429.1"/>
</dbReference>
<reference evidence="2" key="2">
    <citation type="journal article" date="2007" name="Science">
        <title>Draft genome sequence of the sexually transmitted pathogen Trichomonas vaginalis.</title>
        <authorList>
            <person name="Carlton J.M."/>
            <person name="Hirt R.P."/>
            <person name="Silva J.C."/>
            <person name="Delcher A.L."/>
            <person name="Schatz M."/>
            <person name="Zhao Q."/>
            <person name="Wortman J.R."/>
            <person name="Bidwell S.L."/>
            <person name="Alsmark U.C.M."/>
            <person name="Besteiro S."/>
            <person name="Sicheritz-Ponten T."/>
            <person name="Noel C.J."/>
            <person name="Dacks J.B."/>
            <person name="Foster P.G."/>
            <person name="Simillion C."/>
            <person name="Van de Peer Y."/>
            <person name="Miranda-Saavedra D."/>
            <person name="Barton G.J."/>
            <person name="Westrop G.D."/>
            <person name="Mueller S."/>
            <person name="Dessi D."/>
            <person name="Fiori P.L."/>
            <person name="Ren Q."/>
            <person name="Paulsen I."/>
            <person name="Zhang H."/>
            <person name="Bastida-Corcuera F.D."/>
            <person name="Simoes-Barbosa A."/>
            <person name="Brown M.T."/>
            <person name="Hayes R.D."/>
            <person name="Mukherjee M."/>
            <person name="Okumura C.Y."/>
            <person name="Schneider R."/>
            <person name="Smith A.J."/>
            <person name="Vanacova S."/>
            <person name="Villalvazo M."/>
            <person name="Haas B.J."/>
            <person name="Pertea M."/>
            <person name="Feldblyum T.V."/>
            <person name="Utterback T.R."/>
            <person name="Shu C.L."/>
            <person name="Osoegawa K."/>
            <person name="de Jong P.J."/>
            <person name="Hrdy I."/>
            <person name="Horvathova L."/>
            <person name="Zubacova Z."/>
            <person name="Dolezal P."/>
            <person name="Malik S.B."/>
            <person name="Logsdon J.M. Jr."/>
            <person name="Henze K."/>
            <person name="Gupta A."/>
            <person name="Wang C.C."/>
            <person name="Dunne R.L."/>
            <person name="Upcroft J.A."/>
            <person name="Upcroft P."/>
            <person name="White O."/>
            <person name="Salzberg S.L."/>
            <person name="Tang P."/>
            <person name="Chiu C.-H."/>
            <person name="Lee Y.-S."/>
            <person name="Embley T.M."/>
            <person name="Coombs G.H."/>
            <person name="Mottram J.C."/>
            <person name="Tachezy J."/>
            <person name="Fraser-Liggett C.M."/>
            <person name="Johnson P.J."/>
        </authorList>
    </citation>
    <scope>NUCLEOTIDE SEQUENCE [LARGE SCALE GENOMIC DNA]</scope>
    <source>
        <strain evidence="2">G3</strain>
    </source>
</reference>
<dbReference type="SMR" id="A2E227"/>
<dbReference type="Proteomes" id="UP000001542">
    <property type="component" value="Unassembled WGS sequence"/>
</dbReference>
<accession>A2E227</accession>
<proteinExistence type="predicted"/>
<evidence type="ECO:0000313" key="2">
    <source>
        <dbReference type="EMBL" id="EAY13241.1"/>
    </source>
</evidence>
<dbReference type="InterPro" id="IPR002110">
    <property type="entry name" value="Ankyrin_rpt"/>
</dbReference>
<keyword evidence="3" id="KW-1185">Reference proteome</keyword>
<dbReference type="EMBL" id="DS113288">
    <property type="protein sequence ID" value="EAY13241.1"/>
    <property type="molecule type" value="Genomic_DNA"/>
</dbReference>
<dbReference type="InterPro" id="IPR036770">
    <property type="entry name" value="Ankyrin_rpt-contain_sf"/>
</dbReference>
<dbReference type="SMART" id="SM00248">
    <property type="entry name" value="ANK"/>
    <property type="match status" value="1"/>
</dbReference>
<protein>
    <submittedName>
        <fullName evidence="2">Uncharacterized protein</fullName>
    </submittedName>
</protein>
<dbReference type="Gene3D" id="1.25.40.20">
    <property type="entry name" value="Ankyrin repeat-containing domain"/>
    <property type="match status" value="1"/>
</dbReference>
<evidence type="ECO:0000256" key="1">
    <source>
        <dbReference type="PROSITE-ProRule" id="PRU00023"/>
    </source>
</evidence>
<evidence type="ECO:0000313" key="3">
    <source>
        <dbReference type="Proteomes" id="UP000001542"/>
    </source>
</evidence>
<gene>
    <name evidence="2" type="ORF">TVAG_463740</name>
</gene>
<dbReference type="OrthoDB" id="539213at2759"/>
<name>A2E227_TRIV3</name>
<feature type="repeat" description="ANK" evidence="1">
    <location>
        <begin position="15"/>
        <end position="47"/>
    </location>
</feature>
<dbReference type="PROSITE" id="PS50088">
    <property type="entry name" value="ANK_REPEAT"/>
    <property type="match status" value="1"/>
</dbReference>
<dbReference type="Pfam" id="PF12796">
    <property type="entry name" value="Ank_2"/>
    <property type="match status" value="1"/>
</dbReference>
<dbReference type="VEuPathDB" id="TrichDB:TVAGG3_1049110"/>
<dbReference type="KEGG" id="tva:4771217"/>
<dbReference type="PROSITE" id="PS50297">
    <property type="entry name" value="ANK_REP_REGION"/>
    <property type="match status" value="1"/>
</dbReference>
<organism evidence="2 3">
    <name type="scientific">Trichomonas vaginalis (strain ATCC PRA-98 / G3)</name>
    <dbReference type="NCBI Taxonomy" id="412133"/>
    <lineage>
        <taxon>Eukaryota</taxon>
        <taxon>Metamonada</taxon>
        <taxon>Parabasalia</taxon>
        <taxon>Trichomonadida</taxon>
        <taxon>Trichomonadidae</taxon>
        <taxon>Trichomonas</taxon>
    </lineage>
</organism>